<dbReference type="InterPro" id="IPR029016">
    <property type="entry name" value="GAF-like_dom_sf"/>
</dbReference>
<dbReference type="SMART" id="SM00065">
    <property type="entry name" value="GAF"/>
    <property type="match status" value="1"/>
</dbReference>
<evidence type="ECO:0000259" key="3">
    <source>
        <dbReference type="SMART" id="SM00065"/>
    </source>
</evidence>
<comment type="caution">
    <text evidence="5">The sequence shown here is derived from an EMBL/GenBank/DDBJ whole genome shotgun (WGS) entry which is preliminary data.</text>
</comment>
<dbReference type="EMBL" id="JACHIR010000001">
    <property type="protein sequence ID" value="MBB5889938.1"/>
    <property type="molecule type" value="Genomic_DNA"/>
</dbReference>
<dbReference type="Proteomes" id="UP000585638">
    <property type="component" value="Unassembled WGS sequence"/>
</dbReference>
<evidence type="ECO:0000259" key="4">
    <source>
        <dbReference type="SMART" id="SM01012"/>
    </source>
</evidence>
<dbReference type="Pfam" id="PF03861">
    <property type="entry name" value="ANTAR"/>
    <property type="match status" value="1"/>
</dbReference>
<dbReference type="SUPFAM" id="SSF55781">
    <property type="entry name" value="GAF domain-like"/>
    <property type="match status" value="1"/>
</dbReference>
<sequence length="238" mass="25662">MSDLGDPVRRVHTVIAAVLRDHVGEPDLLAQVCRACADLLPVDGMSISVMNDTDRREVLYASDEVSARVEALQFSLGEGPCFEAFETCMPVLVPDLPAAIAPSWPVFAAEMAGEPVGAIFAFPLQTGAICIGAMDLYRRRPGWLSAAELTTALAVVDVAVMVMLSLLADADHGDWWLALPEQREQVHQAVGMLIAAFGISADQALARIRGYAFAVGRLVDEVAHDIVTRRLAPKDLDR</sequence>
<dbReference type="InterPro" id="IPR012074">
    <property type="entry name" value="GAF_ANTAR"/>
</dbReference>
<dbReference type="Gene3D" id="3.30.450.40">
    <property type="match status" value="1"/>
</dbReference>
<dbReference type="InterPro" id="IPR005561">
    <property type="entry name" value="ANTAR"/>
</dbReference>
<dbReference type="PIRSF" id="PIRSF036625">
    <property type="entry name" value="GAF_ANTAR"/>
    <property type="match status" value="1"/>
</dbReference>
<organism evidence="5 6">
    <name type="scientific">Kutzneria kofuensis</name>
    <dbReference type="NCBI Taxonomy" id="103725"/>
    <lineage>
        <taxon>Bacteria</taxon>
        <taxon>Bacillati</taxon>
        <taxon>Actinomycetota</taxon>
        <taxon>Actinomycetes</taxon>
        <taxon>Pseudonocardiales</taxon>
        <taxon>Pseudonocardiaceae</taxon>
        <taxon>Kutzneria</taxon>
    </lineage>
</organism>
<feature type="domain" description="GAF" evidence="3">
    <location>
        <begin position="24"/>
        <end position="172"/>
    </location>
</feature>
<dbReference type="SMART" id="SM01012">
    <property type="entry name" value="ANTAR"/>
    <property type="match status" value="1"/>
</dbReference>
<evidence type="ECO:0000256" key="1">
    <source>
        <dbReference type="ARBA" id="ARBA00023015"/>
    </source>
</evidence>
<evidence type="ECO:0000256" key="2">
    <source>
        <dbReference type="ARBA" id="ARBA00023163"/>
    </source>
</evidence>
<gene>
    <name evidence="5" type="ORF">BJ998_001134</name>
</gene>
<keyword evidence="6" id="KW-1185">Reference proteome</keyword>
<dbReference type="AlphaFoldDB" id="A0A7W9KD18"/>
<feature type="domain" description="ANTAR" evidence="4">
    <location>
        <begin position="145"/>
        <end position="227"/>
    </location>
</feature>
<dbReference type="RefSeq" id="WP_184859088.1">
    <property type="nucleotide sequence ID" value="NZ_BAAAWY010000008.1"/>
</dbReference>
<dbReference type="Pfam" id="PF13185">
    <property type="entry name" value="GAF_2"/>
    <property type="match status" value="1"/>
</dbReference>
<dbReference type="InterPro" id="IPR003018">
    <property type="entry name" value="GAF"/>
</dbReference>
<keyword evidence="2" id="KW-0804">Transcription</keyword>
<protein>
    <recommendedName>
        <fullName evidence="7">ANTAR domain-containing protein</fullName>
    </recommendedName>
</protein>
<dbReference type="InterPro" id="IPR036388">
    <property type="entry name" value="WH-like_DNA-bd_sf"/>
</dbReference>
<evidence type="ECO:0008006" key="7">
    <source>
        <dbReference type="Google" id="ProtNLM"/>
    </source>
</evidence>
<name>A0A7W9KD18_9PSEU</name>
<accession>A0A7W9KD18</accession>
<dbReference type="Gene3D" id="1.10.10.10">
    <property type="entry name" value="Winged helix-like DNA-binding domain superfamily/Winged helix DNA-binding domain"/>
    <property type="match status" value="1"/>
</dbReference>
<keyword evidence="1" id="KW-0805">Transcription regulation</keyword>
<reference evidence="5 6" key="1">
    <citation type="submission" date="2020-08" db="EMBL/GenBank/DDBJ databases">
        <title>Sequencing the genomes of 1000 actinobacteria strains.</title>
        <authorList>
            <person name="Klenk H.-P."/>
        </authorList>
    </citation>
    <scope>NUCLEOTIDE SEQUENCE [LARGE SCALE GENOMIC DNA]</scope>
    <source>
        <strain evidence="5 6">DSM 43851</strain>
    </source>
</reference>
<evidence type="ECO:0000313" key="5">
    <source>
        <dbReference type="EMBL" id="MBB5889938.1"/>
    </source>
</evidence>
<evidence type="ECO:0000313" key="6">
    <source>
        <dbReference type="Proteomes" id="UP000585638"/>
    </source>
</evidence>
<dbReference type="GO" id="GO:0003723">
    <property type="term" value="F:RNA binding"/>
    <property type="evidence" value="ECO:0007669"/>
    <property type="project" value="InterPro"/>
</dbReference>
<proteinExistence type="predicted"/>